<dbReference type="AlphaFoldDB" id="A0A931PX87"/>
<feature type="compositionally biased region" description="Acidic residues" evidence="12">
    <location>
        <begin position="322"/>
        <end position="331"/>
    </location>
</feature>
<dbReference type="Gene3D" id="2.170.120.12">
    <property type="entry name" value="DNA-directed RNA polymerase, insert domain"/>
    <property type="match status" value="1"/>
</dbReference>
<dbReference type="SUPFAM" id="SSF56553">
    <property type="entry name" value="Insert subdomain of RNA polymerase alpha subunit"/>
    <property type="match status" value="1"/>
</dbReference>
<evidence type="ECO:0000313" key="15">
    <source>
        <dbReference type="Proteomes" id="UP000727962"/>
    </source>
</evidence>
<dbReference type="Pfam" id="PF01000">
    <property type="entry name" value="RNA_pol_A_bac"/>
    <property type="match status" value="1"/>
</dbReference>
<comment type="function">
    <text evidence="11">DNA-dependent RNA polymerase catalyzes the transcription of DNA into RNA using the four ribonucleoside triphosphates as substrates.</text>
</comment>
<dbReference type="InterPro" id="IPR011263">
    <property type="entry name" value="DNA-dir_RNA_pol_RpoA/D/Rpb3"/>
</dbReference>
<evidence type="ECO:0000256" key="8">
    <source>
        <dbReference type="ARBA" id="ARBA00032524"/>
    </source>
</evidence>
<sequence length="331" mass="37065">MPHISTLDLEQDFGKFILEPLERGYGQTIGNTLRRVLLSSIQGAAICAVRIDKVFHEFAPIPGLKEDTTELLLNLKDLAIEIDVDGTTMPDEKTITIDVKGPGRVTGADVVCPEGVRIVNPEAYIATISDSKATFSMEMKVRWGVGYILPEKQEDYKGVIGLIPTGAQFTPVRKVNYTVEQTRVGTRTDYERLVLEVWTNGAIKPNDAISQAAHILDRYFKMFFDLGAPGFEDEVIGEDDLTDELRNVPEIRIEELDFSQRTFNCLRRAGLLNLRSLAVATESDLTSIRGFGKKSLVEVRDKLHDHGLELKPPKGGYRPFEAFDDEDEEDF</sequence>
<dbReference type="GO" id="GO:0046983">
    <property type="term" value="F:protein dimerization activity"/>
    <property type="evidence" value="ECO:0007669"/>
    <property type="project" value="InterPro"/>
</dbReference>
<dbReference type="GO" id="GO:0005737">
    <property type="term" value="C:cytoplasm"/>
    <property type="evidence" value="ECO:0007669"/>
    <property type="project" value="UniProtKB-ARBA"/>
</dbReference>
<comment type="similarity">
    <text evidence="1 11">Belongs to the RNA polymerase alpha chain family.</text>
</comment>
<evidence type="ECO:0000256" key="2">
    <source>
        <dbReference type="ARBA" id="ARBA00012418"/>
    </source>
</evidence>
<keyword evidence="5 11" id="KW-0808">Transferase</keyword>
<comment type="subunit">
    <text evidence="11">Homodimer. The RNAP catalytic core consists of 2 alpha, 1 beta, 1 beta' and 1 omega subunit. When a sigma factor is associated with the core the holoenzyme is formed, which can initiate transcription.</text>
</comment>
<keyword evidence="6 11" id="KW-0548">Nucleotidyltransferase</keyword>
<comment type="domain">
    <text evidence="11">The N-terminal domain is essential for RNAP assembly and basal transcription, whereas the C-terminal domain is involved in interaction with transcriptional regulators and with upstream promoter elements.</text>
</comment>
<dbReference type="FunFam" id="2.170.120.12:FF:000001">
    <property type="entry name" value="DNA-directed RNA polymerase subunit alpha"/>
    <property type="match status" value="1"/>
</dbReference>
<name>A0A931PX87_FIMGI</name>
<evidence type="ECO:0000256" key="4">
    <source>
        <dbReference type="ARBA" id="ARBA00022478"/>
    </source>
</evidence>
<evidence type="ECO:0000256" key="10">
    <source>
        <dbReference type="ARBA" id="ARBA00048552"/>
    </source>
</evidence>
<dbReference type="EMBL" id="JACOSL010000063">
    <property type="protein sequence ID" value="MBI1757471.1"/>
    <property type="molecule type" value="Genomic_DNA"/>
</dbReference>
<comment type="caution">
    <text evidence="14">The sequence shown here is derived from an EMBL/GenBank/DDBJ whole genome shotgun (WGS) entry which is preliminary data.</text>
</comment>
<dbReference type="Gene3D" id="3.30.1360.10">
    <property type="entry name" value="RNA polymerase, RBP11-like subunit"/>
    <property type="match status" value="1"/>
</dbReference>
<dbReference type="GO" id="GO:0000428">
    <property type="term" value="C:DNA-directed RNA polymerase complex"/>
    <property type="evidence" value="ECO:0007669"/>
    <property type="project" value="UniProtKB-KW"/>
</dbReference>
<dbReference type="NCBIfam" id="NF003519">
    <property type="entry name" value="PRK05182.2-5"/>
    <property type="match status" value="1"/>
</dbReference>
<keyword evidence="7 11" id="KW-0804">Transcription</keyword>
<accession>A0A931PX87</accession>
<evidence type="ECO:0000259" key="13">
    <source>
        <dbReference type="SMART" id="SM00662"/>
    </source>
</evidence>
<comment type="catalytic activity">
    <reaction evidence="10 11">
        <text>RNA(n) + a ribonucleoside 5'-triphosphate = RNA(n+1) + diphosphate</text>
        <dbReference type="Rhea" id="RHEA:21248"/>
        <dbReference type="Rhea" id="RHEA-COMP:14527"/>
        <dbReference type="Rhea" id="RHEA-COMP:17342"/>
        <dbReference type="ChEBI" id="CHEBI:33019"/>
        <dbReference type="ChEBI" id="CHEBI:61557"/>
        <dbReference type="ChEBI" id="CHEBI:140395"/>
        <dbReference type="EC" id="2.7.7.6"/>
    </reaction>
</comment>
<evidence type="ECO:0000313" key="14">
    <source>
        <dbReference type="EMBL" id="MBI1757471.1"/>
    </source>
</evidence>
<evidence type="ECO:0000256" key="7">
    <source>
        <dbReference type="ARBA" id="ARBA00023163"/>
    </source>
</evidence>
<reference evidence="14" key="1">
    <citation type="submission" date="2020-07" db="EMBL/GenBank/DDBJ databases">
        <title>Huge and variable diversity of episymbiotic CPR bacteria and DPANN archaea in groundwater ecosystems.</title>
        <authorList>
            <person name="He C.Y."/>
            <person name="Keren R."/>
            <person name="Whittaker M."/>
            <person name="Farag I.F."/>
            <person name="Doudna J."/>
            <person name="Cate J.H.D."/>
            <person name="Banfield J.F."/>
        </authorList>
    </citation>
    <scope>NUCLEOTIDE SEQUENCE</scope>
    <source>
        <strain evidence="14">NC_groundwater_17_Pr7_B-0.1um_64_12</strain>
    </source>
</reference>
<dbReference type="NCBIfam" id="TIGR02027">
    <property type="entry name" value="rpoA"/>
    <property type="match status" value="1"/>
</dbReference>
<dbReference type="EC" id="2.7.7.6" evidence="2 11"/>
<evidence type="ECO:0000256" key="5">
    <source>
        <dbReference type="ARBA" id="ARBA00022679"/>
    </source>
</evidence>
<feature type="region of interest" description="Alpha N-terminal domain (alpha-NTD)" evidence="11">
    <location>
        <begin position="1"/>
        <end position="232"/>
    </location>
</feature>
<feature type="region of interest" description="Alpha C-terminal domain (alpha-CTD)" evidence="11">
    <location>
        <begin position="245"/>
        <end position="331"/>
    </location>
</feature>
<dbReference type="Pfam" id="PF01193">
    <property type="entry name" value="RNA_pol_L"/>
    <property type="match status" value="1"/>
</dbReference>
<dbReference type="SMART" id="SM00662">
    <property type="entry name" value="RPOLD"/>
    <property type="match status" value="1"/>
</dbReference>
<dbReference type="InterPro" id="IPR011260">
    <property type="entry name" value="RNAP_asu_C"/>
</dbReference>
<proteinExistence type="inferred from homology"/>
<dbReference type="InterPro" id="IPR036603">
    <property type="entry name" value="RBP11-like"/>
</dbReference>
<dbReference type="InterPro" id="IPR036643">
    <property type="entry name" value="RNApol_insert_sf"/>
</dbReference>
<organism evidence="14 15">
    <name type="scientific">Fimbriimonas ginsengisoli</name>
    <dbReference type="NCBI Taxonomy" id="1005039"/>
    <lineage>
        <taxon>Bacteria</taxon>
        <taxon>Bacillati</taxon>
        <taxon>Armatimonadota</taxon>
        <taxon>Fimbriimonadia</taxon>
        <taxon>Fimbriimonadales</taxon>
        <taxon>Fimbriimonadaceae</taxon>
        <taxon>Fimbriimonas</taxon>
    </lineage>
</organism>
<protein>
    <recommendedName>
        <fullName evidence="3 11">DNA-directed RNA polymerase subunit alpha</fullName>
        <shortName evidence="11">RNAP subunit alpha</shortName>
        <ecNumber evidence="2 11">2.7.7.6</ecNumber>
    </recommendedName>
    <alternativeName>
        <fullName evidence="9 11">RNA polymerase subunit alpha</fullName>
    </alternativeName>
    <alternativeName>
        <fullName evidence="8 11">Transcriptase subunit alpha</fullName>
    </alternativeName>
</protein>
<evidence type="ECO:0000256" key="9">
    <source>
        <dbReference type="ARBA" id="ARBA00033070"/>
    </source>
</evidence>
<dbReference type="GO" id="GO:0003677">
    <property type="term" value="F:DNA binding"/>
    <property type="evidence" value="ECO:0007669"/>
    <property type="project" value="UniProtKB-UniRule"/>
</dbReference>
<dbReference type="InterPro" id="IPR011262">
    <property type="entry name" value="DNA-dir_RNA_pol_insert"/>
</dbReference>
<dbReference type="InterPro" id="IPR011773">
    <property type="entry name" value="DNA-dir_RpoA"/>
</dbReference>
<evidence type="ECO:0000256" key="3">
    <source>
        <dbReference type="ARBA" id="ARBA00015972"/>
    </source>
</evidence>
<dbReference type="CDD" id="cd06928">
    <property type="entry name" value="RNAP_alpha_NTD"/>
    <property type="match status" value="1"/>
</dbReference>
<evidence type="ECO:0000256" key="6">
    <source>
        <dbReference type="ARBA" id="ARBA00022695"/>
    </source>
</evidence>
<gene>
    <name evidence="11" type="primary">rpoA</name>
    <name evidence="14" type="ORF">HYR64_10240</name>
</gene>
<evidence type="ECO:0000256" key="12">
    <source>
        <dbReference type="SAM" id="MobiDB-lite"/>
    </source>
</evidence>
<evidence type="ECO:0000256" key="1">
    <source>
        <dbReference type="ARBA" id="ARBA00007123"/>
    </source>
</evidence>
<feature type="region of interest" description="Disordered" evidence="12">
    <location>
        <begin position="307"/>
        <end position="331"/>
    </location>
</feature>
<dbReference type="Gene3D" id="1.10.150.20">
    <property type="entry name" value="5' to 3' exonuclease, C-terminal subdomain"/>
    <property type="match status" value="1"/>
</dbReference>
<dbReference type="SUPFAM" id="SSF55257">
    <property type="entry name" value="RBP11-like subunits of RNA polymerase"/>
    <property type="match status" value="1"/>
</dbReference>
<dbReference type="Pfam" id="PF03118">
    <property type="entry name" value="RNA_pol_A_CTD"/>
    <property type="match status" value="1"/>
</dbReference>
<dbReference type="GO" id="GO:0003899">
    <property type="term" value="F:DNA-directed RNA polymerase activity"/>
    <property type="evidence" value="ECO:0007669"/>
    <property type="project" value="UniProtKB-UniRule"/>
</dbReference>
<evidence type="ECO:0000256" key="11">
    <source>
        <dbReference type="HAMAP-Rule" id="MF_00059"/>
    </source>
</evidence>
<keyword evidence="4 11" id="KW-0240">DNA-directed RNA polymerase</keyword>
<dbReference type="GO" id="GO:0006351">
    <property type="term" value="P:DNA-templated transcription"/>
    <property type="evidence" value="ECO:0007669"/>
    <property type="project" value="UniProtKB-UniRule"/>
</dbReference>
<dbReference type="Proteomes" id="UP000727962">
    <property type="component" value="Unassembled WGS sequence"/>
</dbReference>
<dbReference type="HAMAP" id="MF_00059">
    <property type="entry name" value="RNApol_bact_RpoA"/>
    <property type="match status" value="1"/>
</dbReference>
<feature type="domain" description="DNA-directed RNA polymerase RpoA/D/Rpb3-type" evidence="13">
    <location>
        <begin position="13"/>
        <end position="226"/>
    </location>
</feature>
<dbReference type="SUPFAM" id="SSF47789">
    <property type="entry name" value="C-terminal domain of RNA polymerase alpha subunit"/>
    <property type="match status" value="1"/>
</dbReference>